<evidence type="ECO:0000256" key="4">
    <source>
        <dbReference type="PIRSR" id="PIRSR015582-1"/>
    </source>
</evidence>
<evidence type="ECO:0000313" key="8">
    <source>
        <dbReference type="Proteomes" id="UP000316905"/>
    </source>
</evidence>
<comment type="caution">
    <text evidence="7">The sequence shown here is derived from an EMBL/GenBank/DDBJ whole genome shotgun (WGS) entry which is preliminary data.</text>
</comment>
<evidence type="ECO:0000256" key="1">
    <source>
        <dbReference type="ARBA" id="ARBA00001946"/>
    </source>
</evidence>
<dbReference type="Pfam" id="PF03328">
    <property type="entry name" value="HpcH_HpaI"/>
    <property type="match status" value="1"/>
</dbReference>
<evidence type="ECO:0000256" key="2">
    <source>
        <dbReference type="ARBA" id="ARBA00022723"/>
    </source>
</evidence>
<dbReference type="InterPro" id="IPR015813">
    <property type="entry name" value="Pyrv/PenolPyrv_kinase-like_dom"/>
</dbReference>
<dbReference type="AlphaFoldDB" id="A0A562Q9F9"/>
<dbReference type="OrthoDB" id="348111at2"/>
<proteinExistence type="predicted"/>
<accession>A0A562Q9F9</accession>
<evidence type="ECO:0000259" key="6">
    <source>
        <dbReference type="Pfam" id="PF03328"/>
    </source>
</evidence>
<comment type="cofactor">
    <cofactor evidence="1">
        <name>Mg(2+)</name>
        <dbReference type="ChEBI" id="CHEBI:18420"/>
    </cofactor>
</comment>
<dbReference type="PANTHER" id="PTHR32308:SF10">
    <property type="entry name" value="CITRATE LYASE SUBUNIT BETA"/>
    <property type="match status" value="1"/>
</dbReference>
<dbReference type="InterPro" id="IPR011206">
    <property type="entry name" value="Citrate_lyase_beta/mcl1/mcl2"/>
</dbReference>
<dbReference type="InterPro" id="IPR040442">
    <property type="entry name" value="Pyrv_kinase-like_dom_sf"/>
</dbReference>
<reference evidence="7 8" key="1">
    <citation type="journal article" date="2015" name="Stand. Genomic Sci.">
        <title>Genomic Encyclopedia of Bacterial and Archaeal Type Strains, Phase III: the genomes of soil and plant-associated and newly described type strains.</title>
        <authorList>
            <person name="Whitman W.B."/>
            <person name="Woyke T."/>
            <person name="Klenk H.P."/>
            <person name="Zhou Y."/>
            <person name="Lilburn T.G."/>
            <person name="Beck B.J."/>
            <person name="De Vos P."/>
            <person name="Vandamme P."/>
            <person name="Eisen J.A."/>
            <person name="Garrity G."/>
            <person name="Hugenholtz P."/>
            <person name="Kyrpides N.C."/>
        </authorList>
    </citation>
    <scope>NUCLEOTIDE SEQUENCE [LARGE SCALE GENOMIC DNA]</scope>
    <source>
        <strain evidence="7 8">CGMCC 1.6858</strain>
    </source>
</reference>
<dbReference type="PIRSF" id="PIRSF015582">
    <property type="entry name" value="Cit_lyase_B"/>
    <property type="match status" value="1"/>
</dbReference>
<dbReference type="Proteomes" id="UP000316905">
    <property type="component" value="Unassembled WGS sequence"/>
</dbReference>
<feature type="binding site" evidence="5">
    <location>
        <position position="117"/>
    </location>
    <ligand>
        <name>Mg(2+)</name>
        <dbReference type="ChEBI" id="CHEBI:18420"/>
    </ligand>
</feature>
<dbReference type="InterPro" id="IPR005000">
    <property type="entry name" value="Aldolase/citrate-lyase_domain"/>
</dbReference>
<dbReference type="GO" id="GO:0006107">
    <property type="term" value="P:oxaloacetate metabolic process"/>
    <property type="evidence" value="ECO:0007669"/>
    <property type="project" value="TreeGrafter"/>
</dbReference>
<dbReference type="EMBL" id="VLKY01000008">
    <property type="protein sequence ID" value="TWI53363.1"/>
    <property type="molecule type" value="Genomic_DNA"/>
</dbReference>
<feature type="domain" description="HpcH/HpaI aldolase/citrate lyase" evidence="6">
    <location>
        <begin position="7"/>
        <end position="214"/>
    </location>
</feature>
<name>A0A562Q9F9_9PSED</name>
<feature type="binding site" evidence="4">
    <location>
        <position position="66"/>
    </location>
    <ligand>
        <name>substrate</name>
    </ligand>
</feature>
<dbReference type="RefSeq" id="WP_145142315.1">
    <property type="nucleotide sequence ID" value="NZ_VLKY01000008.1"/>
</dbReference>
<sequence length="283" mass="30421">MTGTLIRSALFVPGDRPERFSKALASGADAVIVDLEDAVAADAKEQARASLESFLVEQPESRIWVRVNATEHEAHVQDLALCRRQPGVIGVVLPKTERVAQITQAATCGKPVWPIIESARGVQQITEIAGSAGIERLVLGVVDLALDLGLIPYSEGGEFILNQARYACLMASRIAGLAPALDSVYPDFNDTAGLQRFIRRAQEMGFGGALCIHPRQVPVIHATLAPLDHELAWARKVVEAAAGQERGVFQLEGEMIDEPVLTHARRLLEAVGETSLAEPNAPS</sequence>
<keyword evidence="7" id="KW-0456">Lyase</keyword>
<keyword evidence="8" id="KW-1185">Reference proteome</keyword>
<evidence type="ECO:0000313" key="7">
    <source>
        <dbReference type="EMBL" id="TWI53363.1"/>
    </source>
</evidence>
<feature type="binding site" evidence="4">
    <location>
        <position position="117"/>
    </location>
    <ligand>
        <name>substrate</name>
    </ligand>
</feature>
<gene>
    <name evidence="7" type="ORF">IQ22_02577</name>
</gene>
<evidence type="ECO:0000256" key="3">
    <source>
        <dbReference type="ARBA" id="ARBA00022842"/>
    </source>
</evidence>
<keyword evidence="3 5" id="KW-0460">Magnesium</keyword>
<dbReference type="PANTHER" id="PTHR32308">
    <property type="entry name" value="LYASE BETA SUBUNIT, PUTATIVE (AFU_ORTHOLOGUE AFUA_4G13030)-RELATED"/>
    <property type="match status" value="1"/>
</dbReference>
<dbReference type="GO" id="GO:0000287">
    <property type="term" value="F:magnesium ion binding"/>
    <property type="evidence" value="ECO:0007669"/>
    <property type="project" value="TreeGrafter"/>
</dbReference>
<keyword evidence="2 5" id="KW-0479">Metal-binding</keyword>
<dbReference type="SUPFAM" id="SSF51621">
    <property type="entry name" value="Phosphoenolpyruvate/pyruvate domain"/>
    <property type="match status" value="1"/>
</dbReference>
<evidence type="ECO:0000256" key="5">
    <source>
        <dbReference type="PIRSR" id="PIRSR015582-2"/>
    </source>
</evidence>
<protein>
    <submittedName>
        <fullName evidence="7">(S)-citramalyl-CoA lyase</fullName>
    </submittedName>
</protein>
<organism evidence="7 8">
    <name type="scientific">Pseudomonas duriflava</name>
    <dbReference type="NCBI Taxonomy" id="459528"/>
    <lineage>
        <taxon>Bacteria</taxon>
        <taxon>Pseudomonadati</taxon>
        <taxon>Pseudomonadota</taxon>
        <taxon>Gammaproteobacteria</taxon>
        <taxon>Pseudomonadales</taxon>
        <taxon>Pseudomonadaceae</taxon>
        <taxon>Pseudomonas</taxon>
    </lineage>
</organism>
<dbReference type="Gene3D" id="3.20.20.60">
    <property type="entry name" value="Phosphoenolpyruvate-binding domains"/>
    <property type="match status" value="1"/>
</dbReference>
<feature type="binding site" evidence="5">
    <location>
        <position position="143"/>
    </location>
    <ligand>
        <name>Mg(2+)</name>
        <dbReference type="ChEBI" id="CHEBI:18420"/>
    </ligand>
</feature>
<dbReference type="GO" id="GO:0016829">
    <property type="term" value="F:lyase activity"/>
    <property type="evidence" value="ECO:0007669"/>
    <property type="project" value="UniProtKB-KW"/>
</dbReference>